<evidence type="ECO:0000313" key="2">
    <source>
        <dbReference type="EMBL" id="KUO03617.1"/>
    </source>
</evidence>
<name>A0A117RQF6_9ACTN</name>
<reference evidence="2 3" key="1">
    <citation type="submission" date="2015-10" db="EMBL/GenBank/DDBJ databases">
        <title>Draft genome sequence of Streptomyces caeruleatus NRRL B-24802, type strain for the species Streptomyces caeruleatus.</title>
        <authorList>
            <person name="Ruckert C."/>
            <person name="Winkler A."/>
            <person name="Kalinowski J."/>
            <person name="Kampfer P."/>
            <person name="Glaeser S."/>
        </authorList>
    </citation>
    <scope>NUCLEOTIDE SEQUENCE [LARGE SCALE GENOMIC DNA]</scope>
    <source>
        <strain evidence="2 3">NRRL B-24802</strain>
    </source>
</reference>
<feature type="domain" description="DUF7848" evidence="1">
    <location>
        <begin position="8"/>
        <end position="82"/>
    </location>
</feature>
<organism evidence="2 3">
    <name type="scientific">Streptomyces caeruleatus</name>
    <dbReference type="NCBI Taxonomy" id="661399"/>
    <lineage>
        <taxon>Bacteria</taxon>
        <taxon>Bacillati</taxon>
        <taxon>Actinomycetota</taxon>
        <taxon>Actinomycetes</taxon>
        <taxon>Kitasatosporales</taxon>
        <taxon>Streptomycetaceae</taxon>
        <taxon>Streptomyces</taxon>
    </lineage>
</organism>
<keyword evidence="3" id="KW-1185">Reference proteome</keyword>
<evidence type="ECO:0000313" key="3">
    <source>
        <dbReference type="Proteomes" id="UP000053429"/>
    </source>
</evidence>
<gene>
    <name evidence="2" type="ORF">AQJ67_15710</name>
</gene>
<sequence>MGAGPVSVRSVISEEAWTLEPDREPDAEPTVYVMECAVCGEASDGSEDYSEGQSWVLKHCGKNPSHHTFREIITRPWRAWRHT</sequence>
<dbReference type="OrthoDB" id="4246702at2"/>
<evidence type="ECO:0000259" key="1">
    <source>
        <dbReference type="Pfam" id="PF25232"/>
    </source>
</evidence>
<dbReference type="EMBL" id="LMWY01000017">
    <property type="protein sequence ID" value="KUO03617.1"/>
    <property type="molecule type" value="Genomic_DNA"/>
</dbReference>
<protein>
    <recommendedName>
        <fullName evidence="1">DUF7848 domain-containing protein</fullName>
    </recommendedName>
</protein>
<dbReference type="InterPro" id="IPR057170">
    <property type="entry name" value="DUF7848"/>
</dbReference>
<dbReference type="AlphaFoldDB" id="A0A117RQF6"/>
<dbReference type="Proteomes" id="UP000053429">
    <property type="component" value="Unassembled WGS sequence"/>
</dbReference>
<dbReference type="Pfam" id="PF25232">
    <property type="entry name" value="DUF7848"/>
    <property type="match status" value="1"/>
</dbReference>
<comment type="caution">
    <text evidence="2">The sequence shown here is derived from an EMBL/GenBank/DDBJ whole genome shotgun (WGS) entry which is preliminary data.</text>
</comment>
<accession>A0A117RQF6</accession>
<proteinExistence type="predicted"/>